<dbReference type="EMBL" id="LT882685">
    <property type="protein sequence ID" value="SMY28541.1"/>
    <property type="molecule type" value="Genomic_DNA"/>
</dbReference>
<sequence>MAPTRRSTRIQQAPAVKQLQEQKKAADTLAAASPRKKSAIRKSTPATRKSTPAEVQAIFRALAMRAPKNNRRGRPERVSLEEQWRIDGIERPSWIRPRPASNFPERYYLVRDVEAGMREIRTVLKVLEGIVKRL</sequence>
<evidence type="ECO:0000313" key="2">
    <source>
        <dbReference type="EMBL" id="SMY28541.1"/>
    </source>
</evidence>
<evidence type="ECO:0000256" key="1">
    <source>
        <dbReference type="SAM" id="MobiDB-lite"/>
    </source>
</evidence>
<organism evidence="2 3">
    <name type="scientific">Zymoseptoria tritici ST99CH_1A5</name>
    <dbReference type="NCBI Taxonomy" id="1276529"/>
    <lineage>
        <taxon>Eukaryota</taxon>
        <taxon>Fungi</taxon>
        <taxon>Dikarya</taxon>
        <taxon>Ascomycota</taxon>
        <taxon>Pezizomycotina</taxon>
        <taxon>Dothideomycetes</taxon>
        <taxon>Dothideomycetidae</taxon>
        <taxon>Mycosphaerellales</taxon>
        <taxon>Mycosphaerellaceae</taxon>
        <taxon>Zymoseptoria</taxon>
    </lineage>
</organism>
<proteinExistence type="predicted"/>
<accession>A0A1Y6M0T1</accession>
<feature type="region of interest" description="Disordered" evidence="1">
    <location>
        <begin position="1"/>
        <end position="52"/>
    </location>
</feature>
<gene>
    <name evidence="2" type="ORF">ZT1A5_G9986</name>
</gene>
<dbReference type="AlphaFoldDB" id="A0A1Y6M0T1"/>
<dbReference type="Proteomes" id="UP000215453">
    <property type="component" value="Chromosome 10"/>
</dbReference>
<reference evidence="2 3" key="1">
    <citation type="submission" date="2016-10" db="EMBL/GenBank/DDBJ databases">
        <authorList>
            <person name="Varghese N."/>
        </authorList>
    </citation>
    <scope>NUCLEOTIDE SEQUENCE [LARGE SCALE GENOMIC DNA]</scope>
</reference>
<name>A0A1Y6M0T1_ZYMTR</name>
<evidence type="ECO:0000313" key="3">
    <source>
        <dbReference type="Proteomes" id="UP000215453"/>
    </source>
</evidence>
<protein>
    <submittedName>
        <fullName evidence="2">Uncharacterized protein</fullName>
    </submittedName>
</protein>